<evidence type="ECO:0000256" key="1">
    <source>
        <dbReference type="ARBA" id="ARBA00022485"/>
    </source>
</evidence>
<dbReference type="RefSeq" id="WP_206707484.1">
    <property type="nucleotide sequence ID" value="NZ_CP059066.1"/>
</dbReference>
<dbReference type="KEGG" id="kme:H0A61_02569"/>
<organism evidence="6 7">
    <name type="scientific">Koleobacter methoxysyntrophicus</name>
    <dbReference type="NCBI Taxonomy" id="2751313"/>
    <lineage>
        <taxon>Bacteria</taxon>
        <taxon>Bacillati</taxon>
        <taxon>Bacillota</taxon>
        <taxon>Clostridia</taxon>
        <taxon>Koleobacterales</taxon>
        <taxon>Koleobacteraceae</taxon>
        <taxon>Koleobacter</taxon>
    </lineage>
</organism>
<dbReference type="AlphaFoldDB" id="A0A8A0RRK3"/>
<keyword evidence="1" id="KW-0004">4Fe-4S</keyword>
<keyword evidence="2" id="KW-0479">Metal-binding</keyword>
<evidence type="ECO:0000256" key="2">
    <source>
        <dbReference type="ARBA" id="ARBA00022723"/>
    </source>
</evidence>
<proteinExistence type="predicted"/>
<gene>
    <name evidence="6" type="ORF">H0A61_02569</name>
</gene>
<dbReference type="InterPro" id="IPR017896">
    <property type="entry name" value="4Fe4S_Fe-S-bd"/>
</dbReference>
<evidence type="ECO:0000256" key="3">
    <source>
        <dbReference type="ARBA" id="ARBA00023004"/>
    </source>
</evidence>
<sequence length="73" mass="8287">MKEQNNKKITEIKINTKWCKGCGICVEFCHQKVFVMKNGKPDPVNSEKCTRCMLCEIRCPDYAITVGGDEDGE</sequence>
<dbReference type="InterPro" id="IPR017900">
    <property type="entry name" value="4Fe4S_Fe_S_CS"/>
</dbReference>
<keyword evidence="4" id="KW-0411">Iron-sulfur</keyword>
<dbReference type="PROSITE" id="PS00198">
    <property type="entry name" value="4FE4S_FER_1"/>
    <property type="match status" value="1"/>
</dbReference>
<feature type="domain" description="4Fe-4S ferredoxin-type" evidence="5">
    <location>
        <begin position="10"/>
        <end position="38"/>
    </location>
</feature>
<dbReference type="Gene3D" id="3.30.70.20">
    <property type="match status" value="1"/>
</dbReference>
<dbReference type="PROSITE" id="PS51379">
    <property type="entry name" value="4FE4S_FER_2"/>
    <property type="match status" value="2"/>
</dbReference>
<protein>
    <submittedName>
        <fullName evidence="6">Ferredoxin-2</fullName>
    </submittedName>
</protein>
<dbReference type="GO" id="GO:0051539">
    <property type="term" value="F:4 iron, 4 sulfur cluster binding"/>
    <property type="evidence" value="ECO:0007669"/>
    <property type="project" value="UniProtKB-KW"/>
</dbReference>
<evidence type="ECO:0000313" key="7">
    <source>
        <dbReference type="Proteomes" id="UP000662904"/>
    </source>
</evidence>
<dbReference type="SUPFAM" id="SSF54862">
    <property type="entry name" value="4Fe-4S ferredoxins"/>
    <property type="match status" value="1"/>
</dbReference>
<name>A0A8A0RRK3_9FIRM</name>
<dbReference type="GO" id="GO:0046872">
    <property type="term" value="F:metal ion binding"/>
    <property type="evidence" value="ECO:0007669"/>
    <property type="project" value="UniProtKB-KW"/>
</dbReference>
<dbReference type="EMBL" id="CP059066">
    <property type="protein sequence ID" value="QSQ10170.1"/>
    <property type="molecule type" value="Genomic_DNA"/>
</dbReference>
<evidence type="ECO:0000313" key="6">
    <source>
        <dbReference type="EMBL" id="QSQ10170.1"/>
    </source>
</evidence>
<feature type="domain" description="4Fe-4S ferredoxin-type" evidence="5">
    <location>
        <begin position="39"/>
        <end position="69"/>
    </location>
</feature>
<dbReference type="InterPro" id="IPR050572">
    <property type="entry name" value="Fe-S_Ferredoxin"/>
</dbReference>
<dbReference type="Proteomes" id="UP000662904">
    <property type="component" value="Chromosome"/>
</dbReference>
<dbReference type="Pfam" id="PF13187">
    <property type="entry name" value="Fer4_9"/>
    <property type="match status" value="1"/>
</dbReference>
<keyword evidence="7" id="KW-1185">Reference proteome</keyword>
<evidence type="ECO:0000259" key="5">
    <source>
        <dbReference type="PROSITE" id="PS51379"/>
    </source>
</evidence>
<evidence type="ECO:0000256" key="4">
    <source>
        <dbReference type="ARBA" id="ARBA00023014"/>
    </source>
</evidence>
<keyword evidence="3" id="KW-0408">Iron</keyword>
<dbReference type="PANTHER" id="PTHR43687">
    <property type="entry name" value="ADENYLYLSULFATE REDUCTASE, BETA SUBUNIT"/>
    <property type="match status" value="1"/>
</dbReference>
<dbReference type="PANTHER" id="PTHR43687:SF4">
    <property type="entry name" value="BLR5484 PROTEIN"/>
    <property type="match status" value="1"/>
</dbReference>
<accession>A0A8A0RRK3</accession>
<reference evidence="6" key="1">
    <citation type="submission" date="2020-07" db="EMBL/GenBank/DDBJ databases">
        <title>Koleobacter methoxysyntrophicus gen. nov., sp. nov., a novel anaerobic bacterium isolated from deep subsurface oil field and proposal of Koleobacterales ord. nov. in the phylum Firmicutes.</title>
        <authorList>
            <person name="Sakamoto S."/>
            <person name="Tamaki H."/>
        </authorList>
    </citation>
    <scope>NUCLEOTIDE SEQUENCE</scope>
    <source>
        <strain evidence="6">NRmbB1</strain>
    </source>
</reference>